<organism evidence="2 3">
    <name type="scientific">Corynebacterium breve</name>
    <dbReference type="NCBI Taxonomy" id="3049799"/>
    <lineage>
        <taxon>Bacteria</taxon>
        <taxon>Bacillati</taxon>
        <taxon>Actinomycetota</taxon>
        <taxon>Actinomycetes</taxon>
        <taxon>Mycobacteriales</taxon>
        <taxon>Corynebacteriaceae</taxon>
        <taxon>Corynebacterium</taxon>
    </lineage>
</organism>
<dbReference type="PANTHER" id="PTHR43194:SF2">
    <property type="entry name" value="PEROXISOMAL MEMBRANE PROTEIN LPX1"/>
    <property type="match status" value="1"/>
</dbReference>
<dbReference type="PANTHER" id="PTHR43194">
    <property type="entry name" value="HYDROLASE ALPHA/BETA FOLD FAMILY"/>
    <property type="match status" value="1"/>
</dbReference>
<dbReference type="GO" id="GO:0016787">
    <property type="term" value="F:hydrolase activity"/>
    <property type="evidence" value="ECO:0007669"/>
    <property type="project" value="UniProtKB-KW"/>
</dbReference>
<gene>
    <name evidence="2" type="ORF">QP027_09560</name>
</gene>
<reference evidence="2 3" key="1">
    <citation type="submission" date="2023-05" db="EMBL/GenBank/DDBJ databases">
        <title>Corynebacterium suedekumii sp. nov. and Corynebacterium breve sp. nov. isolated from raw cow's milk.</title>
        <authorList>
            <person name="Baer M.K."/>
            <person name="Mehl L."/>
            <person name="Hellmuth R."/>
            <person name="Marke G."/>
            <person name="Lipski A."/>
        </authorList>
    </citation>
    <scope>NUCLEOTIDE SEQUENCE [LARGE SCALE GENOMIC DNA]</scope>
    <source>
        <strain evidence="2 3">R4</strain>
    </source>
</reference>
<feature type="domain" description="AB hydrolase-1" evidence="1">
    <location>
        <begin position="10"/>
        <end position="230"/>
    </location>
</feature>
<accession>A0ABY8VIE8</accession>
<dbReference type="EMBL" id="CP126969">
    <property type="protein sequence ID" value="WIM67340.1"/>
    <property type="molecule type" value="Genomic_DNA"/>
</dbReference>
<keyword evidence="2" id="KW-0378">Hydrolase</keyword>
<dbReference type="InterPro" id="IPR029058">
    <property type="entry name" value="AB_hydrolase_fold"/>
</dbReference>
<sequence>MISAGHGPTIVLVHGVGDNAAGWADLIQALSPHHRVVAVDQRGHGFAPRFEQFDDPFGQLVDDLIAVLDDEGPALVIGHSMGGAVAAEAAIKRPELFRGLVLEDPAWIDRPREELELIGQARVLSKEMDLKDLPRAIAGKMSEGWSNQEALAWGMAHFQTQREFLETGVVAQERPWKEVQGDLKGAAVPAVVFVGSGQGAIVDKQELALPYVEFPGAGHCIRRERPQEFLQSVAQFMRDAL</sequence>
<dbReference type="InterPro" id="IPR000073">
    <property type="entry name" value="AB_hydrolase_1"/>
</dbReference>
<protein>
    <submittedName>
        <fullName evidence="2">Alpha/beta hydrolase</fullName>
    </submittedName>
</protein>
<keyword evidence="3" id="KW-1185">Reference proteome</keyword>
<proteinExistence type="predicted"/>
<evidence type="ECO:0000259" key="1">
    <source>
        <dbReference type="Pfam" id="PF12697"/>
    </source>
</evidence>
<dbReference type="SUPFAM" id="SSF53474">
    <property type="entry name" value="alpha/beta-Hydrolases"/>
    <property type="match status" value="1"/>
</dbReference>
<evidence type="ECO:0000313" key="3">
    <source>
        <dbReference type="Proteomes" id="UP001225598"/>
    </source>
</evidence>
<dbReference type="RefSeq" id="WP_284824369.1">
    <property type="nucleotide sequence ID" value="NZ_CP126969.1"/>
</dbReference>
<dbReference type="Proteomes" id="UP001225598">
    <property type="component" value="Chromosome"/>
</dbReference>
<evidence type="ECO:0000313" key="2">
    <source>
        <dbReference type="EMBL" id="WIM67340.1"/>
    </source>
</evidence>
<name>A0ABY8VIE8_9CORY</name>
<dbReference type="InterPro" id="IPR050228">
    <property type="entry name" value="Carboxylesterase_BioH"/>
</dbReference>
<dbReference type="Pfam" id="PF12697">
    <property type="entry name" value="Abhydrolase_6"/>
    <property type="match status" value="1"/>
</dbReference>
<dbReference type="Gene3D" id="3.40.50.1820">
    <property type="entry name" value="alpha/beta hydrolase"/>
    <property type="match status" value="1"/>
</dbReference>
<dbReference type="PRINTS" id="PR00111">
    <property type="entry name" value="ABHYDROLASE"/>
</dbReference>